<name>A0A0R7EYP9_9BBAC</name>
<gene>
    <name evidence="1" type="primary">ORF-7</name>
</gene>
<dbReference type="InterPro" id="IPR009235">
    <property type="entry name" value="AcMNPV_Orf146"/>
</dbReference>
<evidence type="ECO:0000313" key="2">
    <source>
        <dbReference type="Proteomes" id="UP000203433"/>
    </source>
</evidence>
<evidence type="ECO:0000313" key="1">
    <source>
        <dbReference type="EMBL" id="AKN80703.1"/>
    </source>
</evidence>
<protein>
    <submittedName>
        <fullName evidence="1">Uncharacterized protein</fullName>
    </submittedName>
</protein>
<dbReference type="Proteomes" id="UP000203433">
    <property type="component" value="Segment"/>
</dbReference>
<organism evidence="1 2">
    <name type="scientific">Diatraea saccharalis granulovirus</name>
    <dbReference type="NCBI Taxonomy" id="1675862"/>
    <lineage>
        <taxon>Viruses</taxon>
        <taxon>Viruses incertae sedis</taxon>
        <taxon>Naldaviricetes</taxon>
        <taxon>Lefavirales</taxon>
        <taxon>Baculoviridae</taxon>
        <taxon>Betabaculovirus</taxon>
        <taxon>Betabaculovirus disaccharalis</taxon>
    </lineage>
</organism>
<dbReference type="EMBL" id="KP296186">
    <property type="protein sequence ID" value="AKN80703.1"/>
    <property type="molecule type" value="Genomic_DNA"/>
</dbReference>
<dbReference type="OrthoDB" id="17110at10239"/>
<dbReference type="KEGG" id="vg:26373976"/>
<dbReference type="RefSeq" id="YP_009182205.1">
    <property type="nucleotide sequence ID" value="NC_028491.1"/>
</dbReference>
<accession>A0A0R7EYP9</accession>
<dbReference type="GeneID" id="26373976"/>
<proteinExistence type="predicted"/>
<sequence length="189" mass="21440">MFQISRARTNNDVDIIFQISNTLNSVSQYSFKLLNAPRATKTRPVSGLDPNKPINCVFSYESPSNDDYVLSMFRTQQLLPDIINHIKVNIVKVISRTHQEWWYVFGMKRGHELPATVGIKKILVRNQEYEKNLCSISGHVPADLLKMLNHRTNNINNLHGLCITAPIPDINNSPVVLIREDSNSTAALK</sequence>
<reference evidence="1 2" key="1">
    <citation type="journal article" date="2015" name="J. Virol.">
        <title>A betabaculovirus-encoded gp64 homolog is a functional envelope fusion protein.</title>
        <authorList>
            <person name="Ardisson-Araujo D.M."/>
            <person name="Melo F.L."/>
            <person name="Clem R.J."/>
            <person name="Wolff J.L."/>
            <person name="Ribeiro B.M."/>
        </authorList>
    </citation>
    <scope>NUCLEOTIDE SEQUENCE [LARGE SCALE GENOMIC DNA]</scope>
    <source>
        <strain evidence="1 2">Parana-2009</strain>
    </source>
</reference>
<dbReference type="Pfam" id="PF05959">
    <property type="entry name" value="DUF884"/>
    <property type="match status" value="1"/>
</dbReference>
<keyword evidence="2" id="KW-1185">Reference proteome</keyword>